<dbReference type="InterPro" id="IPR006076">
    <property type="entry name" value="FAD-dep_OxRdtase"/>
</dbReference>
<gene>
    <name evidence="3" type="ORF">SAMN05421512_101239</name>
</gene>
<evidence type="ECO:0000313" key="3">
    <source>
        <dbReference type="EMBL" id="SOB89342.1"/>
    </source>
</evidence>
<dbReference type="EMBL" id="OBML01000001">
    <property type="protein sequence ID" value="SOB89342.1"/>
    <property type="molecule type" value="Genomic_DNA"/>
</dbReference>
<dbReference type="PANTHER" id="PTHR13847:SF289">
    <property type="entry name" value="GLYCINE OXIDASE"/>
    <property type="match status" value="1"/>
</dbReference>
<dbReference type="AlphaFoldDB" id="A0A285RAA0"/>
<dbReference type="InterPro" id="IPR036188">
    <property type="entry name" value="FAD/NAD-bd_sf"/>
</dbReference>
<dbReference type="GO" id="GO:0016491">
    <property type="term" value="F:oxidoreductase activity"/>
    <property type="evidence" value="ECO:0007669"/>
    <property type="project" value="UniProtKB-KW"/>
</dbReference>
<feature type="domain" description="FAD dependent oxidoreductase" evidence="2">
    <location>
        <begin position="10"/>
        <end position="400"/>
    </location>
</feature>
<dbReference type="SUPFAM" id="SSF51905">
    <property type="entry name" value="FAD/NAD(P)-binding domain"/>
    <property type="match status" value="1"/>
</dbReference>
<dbReference type="STRING" id="538381.GCA_001696535_01317"/>
<proteinExistence type="predicted"/>
<dbReference type="RefSeq" id="WP_097173645.1">
    <property type="nucleotide sequence ID" value="NZ_OBML01000001.1"/>
</dbReference>
<protein>
    <submittedName>
        <fullName evidence="3">D-amino-acid dehydrogenase</fullName>
    </submittedName>
</protein>
<dbReference type="PANTHER" id="PTHR13847">
    <property type="entry name" value="SARCOSINE DEHYDROGENASE-RELATED"/>
    <property type="match status" value="1"/>
</dbReference>
<dbReference type="SUPFAM" id="SSF54373">
    <property type="entry name" value="FAD-linked reductases, C-terminal domain"/>
    <property type="match status" value="1"/>
</dbReference>
<dbReference type="Gene3D" id="3.30.9.10">
    <property type="entry name" value="D-Amino Acid Oxidase, subunit A, domain 2"/>
    <property type="match status" value="1"/>
</dbReference>
<evidence type="ECO:0000313" key="4">
    <source>
        <dbReference type="Proteomes" id="UP000219331"/>
    </source>
</evidence>
<keyword evidence="1" id="KW-0560">Oxidoreductase</keyword>
<dbReference type="Proteomes" id="UP000219331">
    <property type="component" value="Unassembled WGS sequence"/>
</dbReference>
<dbReference type="OrthoDB" id="9805337at2"/>
<evidence type="ECO:0000259" key="2">
    <source>
        <dbReference type="Pfam" id="PF01266"/>
    </source>
</evidence>
<sequence length="420" mass="44892">MQQHDSGRLRIVVIGAGIVGVSAALRLLDDGHQVTLLDRAGPGEGTSHGNGGVLASCAVVPVTVPGLPSKAPRMLMDPDSPLFLRWSYLPRLLPWLAKYLSHCKASETERIARALLPIVGNSLDEHRALAGATAANRWIAPSDYLYVYRDRAAFEGDAYGWRLRREAGFSWDEMEGASLGSYDPLLGEANRFAVRLADHGVIRDPGLYVKDLAAEFEARGGTLLRGTLQGFVTENGRLASLATDGGPLACDRAVLATGVWSGPLADQLGISVPLESERGYHLELEAPSAMPRAPFMFASAKFVATPLEGRIRLAGVVEFGGLAAGPAKAPFELLERQLRRAMPALRWGSTRQWMGHRPAPADSIPVIGPSPACGDVLMAFGHHHVGLTGGPRTGRLVADMIAGRKPNIDPAPYSPARFAV</sequence>
<name>A0A285RAA0_9HYPH</name>
<dbReference type="Pfam" id="PF01266">
    <property type="entry name" value="DAO"/>
    <property type="match status" value="1"/>
</dbReference>
<dbReference type="GO" id="GO:0005737">
    <property type="term" value="C:cytoplasm"/>
    <property type="evidence" value="ECO:0007669"/>
    <property type="project" value="TreeGrafter"/>
</dbReference>
<accession>A0A285RAA0</accession>
<evidence type="ECO:0000256" key="1">
    <source>
        <dbReference type="ARBA" id="ARBA00023002"/>
    </source>
</evidence>
<organism evidence="3 4">
    <name type="scientific">Stappia indica</name>
    <dbReference type="NCBI Taxonomy" id="538381"/>
    <lineage>
        <taxon>Bacteria</taxon>
        <taxon>Pseudomonadati</taxon>
        <taxon>Pseudomonadota</taxon>
        <taxon>Alphaproteobacteria</taxon>
        <taxon>Hyphomicrobiales</taxon>
        <taxon>Stappiaceae</taxon>
        <taxon>Stappia</taxon>
    </lineage>
</organism>
<dbReference type="Gene3D" id="3.50.50.60">
    <property type="entry name" value="FAD/NAD(P)-binding domain"/>
    <property type="match status" value="2"/>
</dbReference>
<reference evidence="3 4" key="1">
    <citation type="submission" date="2017-08" db="EMBL/GenBank/DDBJ databases">
        <authorList>
            <person name="de Groot N.N."/>
        </authorList>
    </citation>
    <scope>NUCLEOTIDE SEQUENCE [LARGE SCALE GENOMIC DNA]</scope>
    <source>
        <strain evidence="3 4">USBA 352</strain>
    </source>
</reference>
<keyword evidence="4" id="KW-1185">Reference proteome</keyword>